<reference evidence="2 3" key="1">
    <citation type="submission" date="2015-10" db="EMBL/GenBank/DDBJ databases">
        <title>Full genome of DAOMC 229536 Phialocephala scopiformis, a fungal endophyte of spruce producing the potent anti-insectan compound rugulosin.</title>
        <authorList>
            <consortium name="DOE Joint Genome Institute"/>
            <person name="Walker A.K."/>
            <person name="Frasz S.L."/>
            <person name="Seifert K.A."/>
            <person name="Miller J.D."/>
            <person name="Mondo S.J."/>
            <person name="Labutti K."/>
            <person name="Lipzen A."/>
            <person name="Dockter R."/>
            <person name="Kennedy M."/>
            <person name="Grigoriev I.V."/>
            <person name="Spatafora J.W."/>
        </authorList>
    </citation>
    <scope>NUCLEOTIDE SEQUENCE [LARGE SCALE GENOMIC DNA]</scope>
    <source>
        <strain evidence="2 3">CBS 120377</strain>
    </source>
</reference>
<evidence type="ECO:0000313" key="2">
    <source>
        <dbReference type="EMBL" id="KUJ11993.1"/>
    </source>
</evidence>
<protein>
    <submittedName>
        <fullName evidence="2">Uncharacterized protein</fullName>
    </submittedName>
</protein>
<proteinExistence type="predicted"/>
<dbReference type="RefSeq" id="XP_018066348.1">
    <property type="nucleotide sequence ID" value="XM_018213389.1"/>
</dbReference>
<dbReference type="Proteomes" id="UP000070700">
    <property type="component" value="Unassembled WGS sequence"/>
</dbReference>
<keyword evidence="3" id="KW-1185">Reference proteome</keyword>
<evidence type="ECO:0000256" key="1">
    <source>
        <dbReference type="SAM" id="Phobius"/>
    </source>
</evidence>
<dbReference type="AlphaFoldDB" id="A0A194WVJ7"/>
<dbReference type="InParanoid" id="A0A194WVJ7"/>
<keyword evidence="1" id="KW-1133">Transmembrane helix</keyword>
<organism evidence="2 3">
    <name type="scientific">Mollisia scopiformis</name>
    <name type="common">Conifer needle endophyte fungus</name>
    <name type="synonym">Phialocephala scopiformis</name>
    <dbReference type="NCBI Taxonomy" id="149040"/>
    <lineage>
        <taxon>Eukaryota</taxon>
        <taxon>Fungi</taxon>
        <taxon>Dikarya</taxon>
        <taxon>Ascomycota</taxon>
        <taxon>Pezizomycotina</taxon>
        <taxon>Leotiomycetes</taxon>
        <taxon>Helotiales</taxon>
        <taxon>Mollisiaceae</taxon>
        <taxon>Mollisia</taxon>
    </lineage>
</organism>
<dbReference type="KEGG" id="psco:LY89DRAFT_673788"/>
<dbReference type="GeneID" id="28823115"/>
<keyword evidence="1" id="KW-0472">Membrane</keyword>
<dbReference type="EMBL" id="KQ947425">
    <property type="protein sequence ID" value="KUJ11993.1"/>
    <property type="molecule type" value="Genomic_DNA"/>
</dbReference>
<sequence length="228" mass="25550">MAPITLPAGRIQIHADPEPCKDFFQTLKYDIYHSQASGLDTFPTKDKLSWAVQQCPNSIEGLSDALSLAENKLTIHLESVLPNFERGQLIAFLSQNLSIPTPDFNSNTSTASIHTKPEIPAPIHKNAGIAFAVVALIVVVTLLVYHGVKYTRSIIHRREAERSARLRRAISPEDAKKAQEYLRGEWAEIDRRQAARAESIQLQELSTAVTENVAELAEVYRHPRMDWT</sequence>
<name>A0A194WVJ7_MOLSC</name>
<gene>
    <name evidence="2" type="ORF">LY89DRAFT_673788</name>
</gene>
<dbReference type="OrthoDB" id="10385466at2759"/>
<accession>A0A194WVJ7</accession>
<feature type="transmembrane region" description="Helical" evidence="1">
    <location>
        <begin position="127"/>
        <end position="148"/>
    </location>
</feature>
<evidence type="ECO:0000313" key="3">
    <source>
        <dbReference type="Proteomes" id="UP000070700"/>
    </source>
</evidence>
<keyword evidence="1" id="KW-0812">Transmembrane</keyword>